<dbReference type="KEGG" id="reh:PHG011"/>
<dbReference type="InterPro" id="IPR029014">
    <property type="entry name" value="NiFe-Hase_large"/>
</dbReference>
<keyword evidence="1" id="KW-0614">Plasmid</keyword>
<dbReference type="SUPFAM" id="SSF56762">
    <property type="entry name" value="HydB/Nqo4-like"/>
    <property type="match status" value="1"/>
</dbReference>
<evidence type="ECO:0000313" key="1">
    <source>
        <dbReference type="EMBL" id="QCC05299.1"/>
    </source>
</evidence>
<dbReference type="PANTHER" id="PTHR42958">
    <property type="entry name" value="HYDROGENASE-2 LARGE CHAIN"/>
    <property type="match status" value="1"/>
</dbReference>
<protein>
    <submittedName>
        <fullName evidence="1">Hydrogenase expression/formation protein HoxV</fullName>
    </submittedName>
</protein>
<dbReference type="EMBL" id="CP039289">
    <property type="protein sequence ID" value="QCC05299.1"/>
    <property type="molecule type" value="Genomic_DNA"/>
</dbReference>
<sequence length="383" mass="41539">MTRAVALTGRLTFRPGQVPGIAGERPQLAERLLRGRPGEAAPHLLPRLFALCGEAHGVTAALAVNAALGRVAAPEPALFRRLAHETACEHIRRIWLDWPLHLASGPVPSTFNSRVPQRELIDCPMLKASHSESAAMLAWLERAVLGTAPRRWLAHWHEDPAGCLSTWATKIHTWPAMAMRQCMQVAQAMASMPAPLLPHASTDALRELAQSLAGEADFPCRPSWQGRVFETGSWTRLGLADCSAFGNMWLRLGARIAELVLLSLRDGMQASGEAHDSPCLQMGALALAPGQALAWSEMARGLLMHWVRLVDTPQGPVIGGYRIIAPTEWNFHPDGAVAHMLAHLAPFDAADVRRSIGILVAAYDPCVPYTVEFAESLGDTVHA</sequence>
<dbReference type="Gene3D" id="1.10.645.10">
    <property type="entry name" value="Cytochrome-c3 Hydrogenase, chain B"/>
    <property type="match status" value="2"/>
</dbReference>
<dbReference type="AlphaFoldDB" id="A0AAE5ZMT5"/>
<dbReference type="PANTHER" id="PTHR42958:SF4">
    <property type="entry name" value="HYDROGENASE EXPRESSION_FORMATION PROTEIN HUPK"/>
    <property type="match status" value="1"/>
</dbReference>
<organism evidence="1 2">
    <name type="scientific">Cupriavidus necator (strain ATCC 17699 / DSM 428 / KCTC 22496 / NCIMB 10442 / H16 / Stanier 337)</name>
    <name type="common">Ralstonia eutropha</name>
    <dbReference type="NCBI Taxonomy" id="381666"/>
    <lineage>
        <taxon>Bacteria</taxon>
        <taxon>Pseudomonadati</taxon>
        <taxon>Pseudomonadota</taxon>
        <taxon>Betaproteobacteria</taxon>
        <taxon>Burkholderiales</taxon>
        <taxon>Burkholderiaceae</taxon>
        <taxon>Cupriavidus</taxon>
    </lineage>
</organism>
<dbReference type="InterPro" id="IPR050867">
    <property type="entry name" value="NiFe/NiFeSe_hydrgnase_LSU"/>
</dbReference>
<geneLocation type="plasmid" evidence="2">
    <name>phg1</name>
</geneLocation>
<name>A0AAE5ZMT5_CUPNH</name>
<evidence type="ECO:0000313" key="2">
    <source>
        <dbReference type="Proteomes" id="UP000296079"/>
    </source>
</evidence>
<reference evidence="1 2" key="1">
    <citation type="submission" date="2019-04" db="EMBL/GenBank/DDBJ databases">
        <title>Long-read de novo sequencing of Cupriavidus necator H16.</title>
        <authorList>
            <person name="Little G.T."/>
            <person name="Ehsaan M."/>
            <person name="Arenas-Lopez C."/>
            <person name="Jawed K."/>
            <person name="Winzer K."/>
            <person name="Kovacs K."/>
            <person name="Malys N."/>
            <person name="Minton N.P."/>
        </authorList>
    </citation>
    <scope>NUCLEOTIDE SEQUENCE [LARGE SCALE GENOMIC DNA]</scope>
    <source>
        <strain evidence="1 2">H16</strain>
        <plasmid evidence="2">phg1</plasmid>
    </source>
</reference>
<accession>A0AAE5ZMT5</accession>
<proteinExistence type="predicted"/>
<dbReference type="Proteomes" id="UP000296079">
    <property type="component" value="Plasmid pHG1"/>
</dbReference>
<gene>
    <name evidence="1" type="ORF">E6A55_32245</name>
</gene>
<dbReference type="RefSeq" id="WP_011153936.1">
    <property type="nucleotide sequence ID" value="NC_005241.1"/>
</dbReference>